<feature type="transmembrane region" description="Helical" evidence="4">
    <location>
        <begin position="642"/>
        <end position="662"/>
    </location>
</feature>
<protein>
    <submittedName>
        <fullName evidence="7">Uncharacterized protein</fullName>
    </submittedName>
</protein>
<reference evidence="7" key="1">
    <citation type="submission" date="2020-11" db="EMBL/GenBank/DDBJ databases">
        <title>The chromosome-scale genome resource for two endophytic Fusarium species: F. culmorum and F. pseudograminearum.</title>
        <authorList>
            <person name="Yuan Z."/>
        </authorList>
    </citation>
    <scope>NUCLEOTIDE SEQUENCE</scope>
    <source>
        <strain evidence="7">Class2-1B</strain>
    </source>
</reference>
<dbReference type="InterPro" id="IPR045851">
    <property type="entry name" value="AMP-bd_C_sf"/>
</dbReference>
<dbReference type="Proteomes" id="UP000663297">
    <property type="component" value="Chromosome 3"/>
</dbReference>
<dbReference type="PANTHER" id="PTHR33927">
    <property type="entry name" value="TRANSMEMBRANE PROTEIN"/>
    <property type="match status" value="1"/>
</dbReference>
<dbReference type="Pfam" id="PF00561">
    <property type="entry name" value="Abhydrolase_1"/>
    <property type="match status" value="1"/>
</dbReference>
<dbReference type="FunFam" id="3.40.50.1820:FF:000039">
    <property type="entry name" value="Esterase ybfF"/>
    <property type="match status" value="1"/>
</dbReference>
<feature type="transmembrane region" description="Helical" evidence="4">
    <location>
        <begin position="687"/>
        <end position="706"/>
    </location>
</feature>
<gene>
    <name evidence="7" type="ORF">HYE67_006793</name>
</gene>
<evidence type="ECO:0000256" key="4">
    <source>
        <dbReference type="SAM" id="Phobius"/>
    </source>
</evidence>
<dbReference type="InterPro" id="IPR029058">
    <property type="entry name" value="AB_hydrolase_fold"/>
</dbReference>
<evidence type="ECO:0000313" key="7">
    <source>
        <dbReference type="EMBL" id="QPC64562.1"/>
    </source>
</evidence>
<dbReference type="PANTHER" id="PTHR33927:SF5">
    <property type="entry name" value="ENZYME, PUTATIVE (AFU_ORTHOLOGUE AFUA_8G01222)-RELATED"/>
    <property type="match status" value="1"/>
</dbReference>
<keyword evidence="2" id="KW-0597">Phosphoprotein</keyword>
<dbReference type="Pfam" id="PF00501">
    <property type="entry name" value="AMP-binding"/>
    <property type="match status" value="1"/>
</dbReference>
<dbReference type="InterPro" id="IPR052979">
    <property type="entry name" value="Adenylate-forming_domain"/>
</dbReference>
<feature type="domain" description="AMP-dependent synthetase/ligase" evidence="5">
    <location>
        <begin position="36"/>
        <end position="368"/>
    </location>
</feature>
<feature type="domain" description="AB hydrolase-1" evidence="6">
    <location>
        <begin position="1046"/>
        <end position="1279"/>
    </location>
</feature>
<feature type="transmembrane region" description="Helical" evidence="4">
    <location>
        <begin position="718"/>
        <end position="738"/>
    </location>
</feature>
<dbReference type="Gene3D" id="3.40.50.1820">
    <property type="entry name" value="alpha/beta hydrolase"/>
    <property type="match status" value="1"/>
</dbReference>
<organism evidence="7 8">
    <name type="scientific">Fusarium culmorum</name>
    <dbReference type="NCBI Taxonomy" id="5516"/>
    <lineage>
        <taxon>Eukaryota</taxon>
        <taxon>Fungi</taxon>
        <taxon>Dikarya</taxon>
        <taxon>Ascomycota</taxon>
        <taxon>Pezizomycotina</taxon>
        <taxon>Sordariomycetes</taxon>
        <taxon>Hypocreomycetidae</taxon>
        <taxon>Hypocreales</taxon>
        <taxon>Nectriaceae</taxon>
        <taxon>Fusarium</taxon>
    </lineage>
</organism>
<dbReference type="SUPFAM" id="SSF56801">
    <property type="entry name" value="Acetyl-CoA synthetase-like"/>
    <property type="match status" value="1"/>
</dbReference>
<keyword evidence="4" id="KW-0812">Transmembrane</keyword>
<keyword evidence="3" id="KW-0378">Hydrolase</keyword>
<dbReference type="InterPro" id="IPR000073">
    <property type="entry name" value="AB_hydrolase_1"/>
</dbReference>
<feature type="transmembrane region" description="Helical" evidence="4">
    <location>
        <begin position="758"/>
        <end position="775"/>
    </location>
</feature>
<dbReference type="EMBL" id="CP064749">
    <property type="protein sequence ID" value="QPC64562.1"/>
    <property type="molecule type" value="Genomic_DNA"/>
</dbReference>
<keyword evidence="4" id="KW-0472">Membrane</keyword>
<keyword evidence="1" id="KW-0596">Phosphopantetheine</keyword>
<dbReference type="SUPFAM" id="SSF53474">
    <property type="entry name" value="alpha/beta-Hydrolases"/>
    <property type="match status" value="1"/>
</dbReference>
<proteinExistence type="predicted"/>
<dbReference type="InterPro" id="IPR020845">
    <property type="entry name" value="AMP-binding_CS"/>
</dbReference>
<dbReference type="Gene3D" id="3.30.300.30">
    <property type="match status" value="1"/>
</dbReference>
<evidence type="ECO:0000256" key="1">
    <source>
        <dbReference type="ARBA" id="ARBA00022450"/>
    </source>
</evidence>
<evidence type="ECO:0000313" key="8">
    <source>
        <dbReference type="Proteomes" id="UP000663297"/>
    </source>
</evidence>
<name>A0A7S8D9M4_FUSCU</name>
<dbReference type="InterPro" id="IPR000873">
    <property type="entry name" value="AMP-dep_synth/lig_dom"/>
</dbReference>
<dbReference type="GO" id="GO:0016787">
    <property type="term" value="F:hydrolase activity"/>
    <property type="evidence" value="ECO:0007669"/>
    <property type="project" value="UniProtKB-KW"/>
</dbReference>
<accession>A0A7S8D9M4</accession>
<dbReference type="InterPro" id="IPR010071">
    <property type="entry name" value="AA_adenyl_dom"/>
</dbReference>
<dbReference type="NCBIfam" id="TIGR01733">
    <property type="entry name" value="AA-adenyl-dom"/>
    <property type="match status" value="1"/>
</dbReference>
<dbReference type="InterPro" id="IPR042099">
    <property type="entry name" value="ANL_N_sf"/>
</dbReference>
<evidence type="ECO:0000256" key="3">
    <source>
        <dbReference type="ARBA" id="ARBA00022801"/>
    </source>
</evidence>
<evidence type="ECO:0000256" key="2">
    <source>
        <dbReference type="ARBA" id="ARBA00022553"/>
    </source>
</evidence>
<sequence>MDMANSAQNDILYDSILELGQGDCIDAPFSTATSAFYHHAKKYPDATALRDLTESPKELTYRELSSRAQNLASHLIDQGVCPDSRIPLVAKRGIDMVIGILAILSCGAQYVPLDGGVVPDETIRRVLEESKGGVVLCLTSTKHRVASHFGHTVVAIDQVATPSLEENSHIDFASPETGCYVIYTSGTTGKPKGVDVTHKNVANLVCLSPGDLGVKVGTCVGSVLNISFDMAAWEIFVCICNGGTLVLRGSNWESTLQQIDVLICTPTILSKYHPAQFPRIKTVATAGEPTTRRLADLWAEHGTYWNCCGPTETTIVNTMHKHTVGKELSIGRPTPNNRVYVLDGEGKPTPMGTVGVMWAGGLGVSRGYIGLEDKTAERYKPDPFSRDGSLIYNTGDLGRWLPDGSIEILGRVDDQVKVKGFRVELDGVTASLVSAPGVSQAAALLIDGEIHGFITPRNCDVTTTIKHMHQHQPYYAVPTHLHPLDELPSTPNGKVDKNRLKALALTEQSTTTQACENEKIQESRVELKFQPSMSTLATLTDKLDLERGIPDKAMARPLRGLRRRVFIVYRTLFSLIGLLNLAALICVIALHLDSEWLGIITAINLAVAVLVRQDTVINILYTIFCSMPKSFPLWARVRCAKIYHLGGLHSGAGVCATAWLVISTVRGTICNAGFCKGHATVSLATQVVSWILCGLLCSMVATAWPSFRKQYHNFFERFHRFAGWTSLGLFWARTILAINDSRPQGQDLRLAAVKSPDFWLLIVATLSIASSWFFLRKVPVEAEVLSDHAVRLHFDYTVPVNGSFTRLSRRPLIEWHSFATIPNPEANGHAKGYSLVVSNAGDWTRSCIKNPPSKIWVRGVPTCGVMRIATLFNRVVIIATGSGIGPLLGHIVKQSCPTQLIWSTTRPENTFGKELVGQVRDAIPDAIIWDTKAQGRPDLVRMGYNVAKNFDAEAVIIIANEKITKKVVYGLETRGMPAFGAIWDIFTVIRNMLSLRRVVTTAVPSVGRQGLRAVPASTRLYSQAIGPLVYDLHKPAQPKTDKKNSPVLFLHGLFGSKKNNRAISKALARDLGRYVYALDLRNHGESPHDTRHDYSAMAQDVAEFIEGHGLKDTTLIGHSMGAKTSMALALRSPDLVSDIVAVDNAPVDVSLSRDFPKYVRAMKKIQEAGVTRQSEADKILSEVEESLPIRQFLLGNMYLPEGEKVRKFRIPLHTLGKALDNLGDFPYKNPSEIRFEKPALFVRGTQSKYVPDDVLPLIGQFFPKFRLVDVDAGHWLISEQPEAFRQAVVEFLQKPE</sequence>
<keyword evidence="4" id="KW-1133">Transmembrane helix</keyword>
<dbReference type="PROSITE" id="PS00455">
    <property type="entry name" value="AMP_BINDING"/>
    <property type="match status" value="1"/>
</dbReference>
<evidence type="ECO:0000259" key="5">
    <source>
        <dbReference type="Pfam" id="PF00501"/>
    </source>
</evidence>
<dbReference type="Gene3D" id="3.40.50.12780">
    <property type="entry name" value="N-terminal domain of ligase-like"/>
    <property type="match status" value="1"/>
</dbReference>
<feature type="transmembrane region" description="Helical" evidence="4">
    <location>
        <begin position="596"/>
        <end position="621"/>
    </location>
</feature>
<feature type="transmembrane region" description="Helical" evidence="4">
    <location>
        <begin position="567"/>
        <end position="590"/>
    </location>
</feature>
<evidence type="ECO:0000259" key="6">
    <source>
        <dbReference type="Pfam" id="PF00561"/>
    </source>
</evidence>